<protein>
    <submittedName>
        <fullName evidence="1">Uncharacterized protein</fullName>
    </submittedName>
</protein>
<name>A0A370GTC2_9NOCA</name>
<accession>A0A370GTC2</accession>
<keyword evidence="2" id="KW-1185">Reference proteome</keyword>
<organism evidence="1 2">
    <name type="scientific">Nocardia mexicana</name>
    <dbReference type="NCBI Taxonomy" id="279262"/>
    <lineage>
        <taxon>Bacteria</taxon>
        <taxon>Bacillati</taxon>
        <taxon>Actinomycetota</taxon>
        <taxon>Actinomycetes</taxon>
        <taxon>Mycobacteriales</taxon>
        <taxon>Nocardiaceae</taxon>
        <taxon>Nocardia</taxon>
    </lineage>
</organism>
<evidence type="ECO:0000313" key="2">
    <source>
        <dbReference type="Proteomes" id="UP000255355"/>
    </source>
</evidence>
<comment type="caution">
    <text evidence="1">The sequence shown here is derived from an EMBL/GenBank/DDBJ whole genome shotgun (WGS) entry which is preliminary data.</text>
</comment>
<gene>
    <name evidence="1" type="ORF">DFR68_110147</name>
</gene>
<reference evidence="1 2" key="1">
    <citation type="submission" date="2018-07" db="EMBL/GenBank/DDBJ databases">
        <title>Genomic Encyclopedia of Type Strains, Phase IV (KMG-IV): sequencing the most valuable type-strain genomes for metagenomic binning, comparative biology and taxonomic classification.</title>
        <authorList>
            <person name="Goeker M."/>
        </authorList>
    </citation>
    <scope>NUCLEOTIDE SEQUENCE [LARGE SCALE GENOMIC DNA]</scope>
    <source>
        <strain evidence="1 2">DSM 44952</strain>
    </source>
</reference>
<evidence type="ECO:0000313" key="1">
    <source>
        <dbReference type="EMBL" id="RDI46741.1"/>
    </source>
</evidence>
<dbReference type="Proteomes" id="UP000255355">
    <property type="component" value="Unassembled WGS sequence"/>
</dbReference>
<sequence length="139" mass="15499">MTECVRDAVDRSVAVGEGTAVVDAGSGIVQWLAAAEGVFHIEVVAPARHRHRTLRQRLRGRPEPDIPDFDERQLATLTDLGFRKARQDEVGRAPTQLRPHILRADDAGLDREHVVHVIVTVLHDIMEVRDASDISIEIF</sequence>
<dbReference type="EMBL" id="QQAZ01000010">
    <property type="protein sequence ID" value="RDI46741.1"/>
    <property type="molecule type" value="Genomic_DNA"/>
</dbReference>
<proteinExistence type="predicted"/>
<dbReference type="AlphaFoldDB" id="A0A370GTC2"/>